<feature type="compositionally biased region" description="Basic and acidic residues" evidence="1">
    <location>
        <begin position="58"/>
        <end position="77"/>
    </location>
</feature>
<dbReference type="Proteomes" id="UP000242474">
    <property type="component" value="Unassembled WGS sequence"/>
</dbReference>
<dbReference type="OrthoDB" id="5516901at2759"/>
<evidence type="ECO:0000313" key="2">
    <source>
        <dbReference type="EMBL" id="PIA16274.1"/>
    </source>
</evidence>
<proteinExistence type="predicted"/>
<feature type="compositionally biased region" description="Basic and acidic residues" evidence="1">
    <location>
        <begin position="89"/>
        <end position="116"/>
    </location>
</feature>
<accession>A0A2G5BB80</accession>
<feature type="compositionally biased region" description="Polar residues" evidence="1">
    <location>
        <begin position="1"/>
        <end position="22"/>
    </location>
</feature>
<dbReference type="AlphaFoldDB" id="A0A2G5BB80"/>
<organism evidence="2 3">
    <name type="scientific">Coemansia reversa (strain ATCC 12441 / NRRL 1564)</name>
    <dbReference type="NCBI Taxonomy" id="763665"/>
    <lineage>
        <taxon>Eukaryota</taxon>
        <taxon>Fungi</taxon>
        <taxon>Fungi incertae sedis</taxon>
        <taxon>Zoopagomycota</taxon>
        <taxon>Kickxellomycotina</taxon>
        <taxon>Kickxellomycetes</taxon>
        <taxon>Kickxellales</taxon>
        <taxon>Kickxellaceae</taxon>
        <taxon>Coemansia</taxon>
    </lineage>
</organism>
<evidence type="ECO:0000313" key="3">
    <source>
        <dbReference type="Proteomes" id="UP000242474"/>
    </source>
</evidence>
<evidence type="ECO:0000256" key="1">
    <source>
        <dbReference type="SAM" id="MobiDB-lite"/>
    </source>
</evidence>
<keyword evidence="3" id="KW-1185">Reference proteome</keyword>
<feature type="region of interest" description="Disordered" evidence="1">
    <location>
        <begin position="1"/>
        <end position="27"/>
    </location>
</feature>
<dbReference type="EMBL" id="KZ303500">
    <property type="protein sequence ID" value="PIA16274.1"/>
    <property type="molecule type" value="Genomic_DNA"/>
</dbReference>
<feature type="region of interest" description="Disordered" evidence="1">
    <location>
        <begin position="57"/>
        <end position="135"/>
    </location>
</feature>
<protein>
    <submittedName>
        <fullName evidence="2">Uncharacterized protein</fullName>
    </submittedName>
</protein>
<gene>
    <name evidence="2" type="ORF">COEREDRAFT_86998</name>
</gene>
<reference evidence="2 3" key="1">
    <citation type="journal article" date="2015" name="Genome Biol. Evol.">
        <title>Phylogenomic analyses indicate that early fungi evolved digesting cell walls of algal ancestors of land plants.</title>
        <authorList>
            <person name="Chang Y."/>
            <person name="Wang S."/>
            <person name="Sekimoto S."/>
            <person name="Aerts A.L."/>
            <person name="Choi C."/>
            <person name="Clum A."/>
            <person name="LaButti K.M."/>
            <person name="Lindquist E.A."/>
            <person name="Yee Ngan C."/>
            <person name="Ohm R.A."/>
            <person name="Salamov A.A."/>
            <person name="Grigoriev I.V."/>
            <person name="Spatafora J.W."/>
            <person name="Berbee M.L."/>
        </authorList>
    </citation>
    <scope>NUCLEOTIDE SEQUENCE [LARGE SCALE GENOMIC DNA]</scope>
    <source>
        <strain evidence="2 3">NRRL 1564</strain>
    </source>
</reference>
<sequence>MQAGNHNTNTRPFVFNPSNLQPPRSIRPLSLGTCNNLSSLQPSHVANSTHHITTRNYEASHPHSNEDNTHYITDHKNQPRSSKLVHLPTQDRRSREQQTHDDDVRFSDKGVLIRDSSDDDFSGDLGLSGDTQDQASLKSSINTPKIITPHIQVTNQGSVQPFDPELDADGAINSIRDMQEELNQLAGSATQLILDMESVINNYGGRPPRLNPKPY</sequence>
<name>A0A2G5BB80_COERN</name>